<comment type="similarity">
    <text evidence="1">Belongs to the MlaA family.</text>
</comment>
<dbReference type="RefSeq" id="WP_191595261.1">
    <property type="nucleotide sequence ID" value="NZ_JACYFC010000004.1"/>
</dbReference>
<evidence type="ECO:0000313" key="6">
    <source>
        <dbReference type="Proteomes" id="UP000604161"/>
    </source>
</evidence>
<keyword evidence="6" id="KW-1185">Reference proteome</keyword>
<comment type="caution">
    <text evidence="5">The sequence shown here is derived from an EMBL/GenBank/DDBJ whole genome shotgun (WGS) entry which is preliminary data.</text>
</comment>
<sequence length="280" mass="31254">MFKVIHSAFLSLLLVLSQPIFAETEEDPWEGFNRSMFSFNTALDNAIVKPVAKGYDWITPNFVQKGVSNFFSNLGEVSNVTNNFLQAKFVGTVASTGRFLINSTIGIFGLFDVASALGINEYDEDFGQTLGYWGVSSGPYLMLPFFGPSTVRDGTGLVVEYFYEEEIDLLHLTLEEEIALLALDVVQTRVHLFSVESLIIGDSYSFIRDVYLQNRAYAVNDGAPAPKKTKKDISLDDGDSWGEESEDDSWGDETEDDSWGDEEVEDSWGDEVEEDSWGDE</sequence>
<dbReference type="InterPro" id="IPR007428">
    <property type="entry name" value="MlaA"/>
</dbReference>
<dbReference type="PRINTS" id="PR01805">
    <property type="entry name" value="VACJLIPOPROT"/>
</dbReference>
<dbReference type="Pfam" id="PF04333">
    <property type="entry name" value="MlaA"/>
    <property type="match status" value="1"/>
</dbReference>
<dbReference type="PANTHER" id="PTHR30035">
    <property type="entry name" value="LIPOPROTEIN VACJ-RELATED"/>
    <property type="match status" value="1"/>
</dbReference>
<keyword evidence="5" id="KW-0449">Lipoprotein</keyword>
<feature type="signal peptide" evidence="4">
    <location>
        <begin position="1"/>
        <end position="22"/>
    </location>
</feature>
<dbReference type="PANTHER" id="PTHR30035:SF3">
    <property type="entry name" value="INTERMEMBRANE PHOSPHOLIPID TRANSPORT SYSTEM LIPOPROTEIN MLAA"/>
    <property type="match status" value="1"/>
</dbReference>
<keyword evidence="2 4" id="KW-0732">Signal</keyword>
<evidence type="ECO:0000313" key="5">
    <source>
        <dbReference type="EMBL" id="MBD5771868.1"/>
    </source>
</evidence>
<reference evidence="5 6" key="1">
    <citation type="submission" date="2020-09" db="EMBL/GenBank/DDBJ databases">
        <title>Marinomonas sp. nov., isolated from the cysticercosis algae of Qingdao, China.</title>
        <authorList>
            <person name="Sun X."/>
        </authorList>
    </citation>
    <scope>NUCLEOTIDE SEQUENCE [LARGE SCALE GENOMIC DNA]</scope>
    <source>
        <strain evidence="5 6">SM2066</strain>
    </source>
</reference>
<protein>
    <submittedName>
        <fullName evidence="5">VacJ family lipoprotein</fullName>
    </submittedName>
</protein>
<evidence type="ECO:0000256" key="4">
    <source>
        <dbReference type="SAM" id="SignalP"/>
    </source>
</evidence>
<proteinExistence type="inferred from homology"/>
<accession>A0ABR8P120</accession>
<organism evidence="5 6">
    <name type="scientific">Marinomonas colpomeniae</name>
    <dbReference type="NCBI Taxonomy" id="2774408"/>
    <lineage>
        <taxon>Bacteria</taxon>
        <taxon>Pseudomonadati</taxon>
        <taxon>Pseudomonadota</taxon>
        <taxon>Gammaproteobacteria</taxon>
        <taxon>Oceanospirillales</taxon>
        <taxon>Oceanospirillaceae</taxon>
        <taxon>Marinomonas</taxon>
    </lineage>
</organism>
<dbReference type="Proteomes" id="UP000604161">
    <property type="component" value="Unassembled WGS sequence"/>
</dbReference>
<feature type="region of interest" description="Disordered" evidence="3">
    <location>
        <begin position="223"/>
        <end position="280"/>
    </location>
</feature>
<evidence type="ECO:0000256" key="3">
    <source>
        <dbReference type="SAM" id="MobiDB-lite"/>
    </source>
</evidence>
<feature type="chain" id="PRO_5046192271" evidence="4">
    <location>
        <begin position="23"/>
        <end position="280"/>
    </location>
</feature>
<gene>
    <name evidence="5" type="ORF">IF202_12510</name>
</gene>
<feature type="compositionally biased region" description="Acidic residues" evidence="3">
    <location>
        <begin position="235"/>
        <end position="280"/>
    </location>
</feature>
<name>A0ABR8P120_9GAMM</name>
<evidence type="ECO:0000256" key="1">
    <source>
        <dbReference type="ARBA" id="ARBA00010634"/>
    </source>
</evidence>
<evidence type="ECO:0000256" key="2">
    <source>
        <dbReference type="ARBA" id="ARBA00022729"/>
    </source>
</evidence>
<dbReference type="EMBL" id="JACYFC010000004">
    <property type="protein sequence ID" value="MBD5771868.1"/>
    <property type="molecule type" value="Genomic_DNA"/>
</dbReference>